<accession>A0A8S5SYK4</accession>
<feature type="coiled-coil region" evidence="1">
    <location>
        <begin position="174"/>
        <end position="232"/>
    </location>
</feature>
<dbReference type="SUPFAM" id="SSF110849">
    <property type="entry name" value="ParB/Sulfiredoxin"/>
    <property type="match status" value="1"/>
</dbReference>
<organism evidence="2">
    <name type="scientific">Podoviridae sp. ctxqo3</name>
    <dbReference type="NCBI Taxonomy" id="2827755"/>
    <lineage>
        <taxon>Viruses</taxon>
        <taxon>Duplodnaviria</taxon>
        <taxon>Heunggongvirae</taxon>
        <taxon>Uroviricota</taxon>
        <taxon>Caudoviricetes</taxon>
    </lineage>
</organism>
<protein>
    <submittedName>
        <fullName evidence="2">Chromosome partitioning protein</fullName>
    </submittedName>
</protein>
<proteinExistence type="predicted"/>
<dbReference type="InterPro" id="IPR036869">
    <property type="entry name" value="J_dom_sf"/>
</dbReference>
<dbReference type="EMBL" id="BK032710">
    <property type="protein sequence ID" value="DAF56196.1"/>
    <property type="molecule type" value="Genomic_DNA"/>
</dbReference>
<evidence type="ECO:0000313" key="2">
    <source>
        <dbReference type="EMBL" id="DAF56196.1"/>
    </source>
</evidence>
<name>A0A8S5SYK4_9CAUD</name>
<reference evidence="2" key="1">
    <citation type="journal article" date="2021" name="Proc. Natl. Acad. Sci. U.S.A.">
        <title>A Catalog of Tens of Thousands of Viruses from Human Metagenomes Reveals Hidden Associations with Chronic Diseases.</title>
        <authorList>
            <person name="Tisza M.J."/>
            <person name="Buck C.B."/>
        </authorList>
    </citation>
    <scope>NUCLEOTIDE SEQUENCE</scope>
    <source>
        <strain evidence="2">Ctxqo3</strain>
    </source>
</reference>
<dbReference type="Gene3D" id="3.90.1530.10">
    <property type="entry name" value="Conserved hypothetical protein from pyrococcus furiosus pfu- 392566-001, ParB domain"/>
    <property type="match status" value="1"/>
</dbReference>
<dbReference type="SUPFAM" id="SSF46565">
    <property type="entry name" value="Chaperone J-domain"/>
    <property type="match status" value="1"/>
</dbReference>
<evidence type="ECO:0000256" key="1">
    <source>
        <dbReference type="SAM" id="Coils"/>
    </source>
</evidence>
<sequence length="371" mass="43959">MLNINDLVVDEEFEELLPALAPEEFERLEQNILKNGMLDPIKVWEEPDTGKYIIIDGHNRYKILRKNNIGWNYWENYKIMYSNELPTRNDVKTWMLEQQLGRRNLSDAERYEIVQKFKGVFVERAKKNQSLGGKGSSNLTKVSVRKEMANATGVSEGSYRKMDVVMQSDNEELKQKLRDKKISTDAAYKKLKEQDQKPLTPEQEIDRLDKRIDSIEKTMQMLVKEKEELLNQRILVIGKLDVKCPVEYKWVKSGIFFYFWKAQFYVKSDRKKNILGEYLVYREEYPSNYIMEGVPEKFRSDFRMVWKKAHDEVIQIKQESLNQSEQAISTDKTILKKFYRVLANAYHPDNNKTGDPEMMQYVNELKNEWGI</sequence>
<keyword evidence="1" id="KW-0175">Coiled coil</keyword>
<dbReference type="InterPro" id="IPR036086">
    <property type="entry name" value="ParB/Sulfiredoxin_sf"/>
</dbReference>
<dbReference type="Gene3D" id="1.10.287.110">
    <property type="entry name" value="DnaJ domain"/>
    <property type="match status" value="1"/>
</dbReference>